<dbReference type="InterPro" id="IPR009105">
    <property type="entry name" value="Colicin_E3_ribonuclease"/>
</dbReference>
<proteinExistence type="predicted"/>
<gene>
    <name evidence="2" type="ORF">GON05_01800</name>
</gene>
<reference evidence="2 3" key="1">
    <citation type="submission" date="2019-12" db="EMBL/GenBank/DDBJ databases">
        <authorList>
            <person name="Huq M.A."/>
        </authorList>
    </citation>
    <scope>NUCLEOTIDE SEQUENCE [LARGE SCALE GENOMIC DNA]</scope>
    <source>
        <strain evidence="2 3">MAH-34</strain>
    </source>
</reference>
<evidence type="ECO:0000259" key="1">
    <source>
        <dbReference type="Pfam" id="PF09000"/>
    </source>
</evidence>
<organism evidence="2 3">
    <name type="scientific">Paenibacillus anseongense</name>
    <dbReference type="NCBI Taxonomy" id="2682845"/>
    <lineage>
        <taxon>Bacteria</taxon>
        <taxon>Bacillati</taxon>
        <taxon>Bacillota</taxon>
        <taxon>Bacilli</taxon>
        <taxon>Bacillales</taxon>
        <taxon>Paenibacillaceae</taxon>
        <taxon>Paenibacillus</taxon>
    </lineage>
</organism>
<comment type="caution">
    <text evidence="2">The sequence shown here is derived from an EMBL/GenBank/DDBJ whole genome shotgun (WGS) entry which is preliminary data.</text>
</comment>
<name>A0ABW9TZV3_9BACL</name>
<dbReference type="EMBL" id="WSEM01000003">
    <property type="protein sequence ID" value="MVQ33372.1"/>
    <property type="molecule type" value="Genomic_DNA"/>
</dbReference>
<protein>
    <recommendedName>
        <fullName evidence="1">Colicin E3-like ribonuclease domain-containing protein</fullName>
    </recommendedName>
</protein>
<feature type="domain" description="Colicin E3-like ribonuclease" evidence="1">
    <location>
        <begin position="35"/>
        <end position="85"/>
    </location>
</feature>
<dbReference type="Pfam" id="PF09000">
    <property type="entry name" value="Cytotoxic"/>
    <property type="match status" value="1"/>
</dbReference>
<dbReference type="Proteomes" id="UP000467637">
    <property type="component" value="Unassembled WGS sequence"/>
</dbReference>
<dbReference type="Gene3D" id="3.10.380.10">
    <property type="entry name" value="Colicin E3-like ribonuclease domain"/>
    <property type="match status" value="1"/>
</dbReference>
<evidence type="ECO:0000313" key="2">
    <source>
        <dbReference type="EMBL" id="MVQ33372.1"/>
    </source>
</evidence>
<sequence>MKNVQPDWRNIPASQYPHLKTLKRTNKRWKNEVIYFDEVKKVYFHKDPLHGEIETYDKRGTHTGVLNPDGTIHNTKGAVKGRTIKDIL</sequence>
<accession>A0ABW9TZV3</accession>
<dbReference type="InterPro" id="IPR036725">
    <property type="entry name" value="ColE3_ribonuclease_sf"/>
</dbReference>
<keyword evidence="3" id="KW-1185">Reference proteome</keyword>
<dbReference type="RefSeq" id="WP_157317543.1">
    <property type="nucleotide sequence ID" value="NZ_WSEM01000003.1"/>
</dbReference>
<evidence type="ECO:0000313" key="3">
    <source>
        <dbReference type="Proteomes" id="UP000467637"/>
    </source>
</evidence>
<dbReference type="SUPFAM" id="SSF63840">
    <property type="entry name" value="Ribonuclease domain of colicin E3"/>
    <property type="match status" value="1"/>
</dbReference>